<evidence type="ECO:0000313" key="2">
    <source>
        <dbReference type="EMBL" id="PIW17050.1"/>
    </source>
</evidence>
<dbReference type="GO" id="GO:0016747">
    <property type="term" value="F:acyltransferase activity, transferring groups other than amino-acyl groups"/>
    <property type="evidence" value="ECO:0007669"/>
    <property type="project" value="InterPro"/>
</dbReference>
<dbReference type="EMBL" id="PFFQ01000031">
    <property type="protein sequence ID" value="PIW17050.1"/>
    <property type="molecule type" value="Genomic_DNA"/>
</dbReference>
<reference evidence="2 3" key="1">
    <citation type="submission" date="2017-09" db="EMBL/GenBank/DDBJ databases">
        <title>Depth-based differentiation of microbial function through sediment-hosted aquifers and enrichment of novel symbionts in the deep terrestrial subsurface.</title>
        <authorList>
            <person name="Probst A.J."/>
            <person name="Ladd B."/>
            <person name="Jarett J.K."/>
            <person name="Geller-Mcgrath D.E."/>
            <person name="Sieber C.M."/>
            <person name="Emerson J.B."/>
            <person name="Anantharaman K."/>
            <person name="Thomas B.C."/>
            <person name="Malmstrom R."/>
            <person name="Stieglmeier M."/>
            <person name="Klingl A."/>
            <person name="Woyke T."/>
            <person name="Ryan C.M."/>
            <person name="Banfield J.F."/>
        </authorList>
    </citation>
    <scope>NUCLEOTIDE SEQUENCE [LARGE SCALE GENOMIC DNA]</scope>
    <source>
        <strain evidence="2">CG17_big_fil_post_rev_8_21_14_2_50_48_46</strain>
    </source>
</reference>
<dbReference type="CDD" id="cd04301">
    <property type="entry name" value="NAT_SF"/>
    <property type="match status" value="1"/>
</dbReference>
<dbReference type="Pfam" id="PF00583">
    <property type="entry name" value="Acetyltransf_1"/>
    <property type="match status" value="1"/>
</dbReference>
<evidence type="ECO:0000259" key="1">
    <source>
        <dbReference type="PROSITE" id="PS51186"/>
    </source>
</evidence>
<dbReference type="Proteomes" id="UP000231019">
    <property type="component" value="Unassembled WGS sequence"/>
</dbReference>
<dbReference type="PROSITE" id="PS51186">
    <property type="entry name" value="GNAT"/>
    <property type="match status" value="1"/>
</dbReference>
<proteinExistence type="predicted"/>
<feature type="domain" description="N-acetyltransferase" evidence="1">
    <location>
        <begin position="8"/>
        <end position="166"/>
    </location>
</feature>
<comment type="caution">
    <text evidence="2">The sequence shown here is derived from an EMBL/GenBank/DDBJ whole genome shotgun (WGS) entry which is preliminary data.</text>
</comment>
<organism evidence="2 3">
    <name type="scientific">bacterium (Candidatus Blackallbacteria) CG17_big_fil_post_rev_8_21_14_2_50_48_46</name>
    <dbReference type="NCBI Taxonomy" id="2014261"/>
    <lineage>
        <taxon>Bacteria</taxon>
        <taxon>Candidatus Blackallbacteria</taxon>
    </lineage>
</organism>
<dbReference type="InterPro" id="IPR016181">
    <property type="entry name" value="Acyl_CoA_acyltransferase"/>
</dbReference>
<accession>A0A2M7G545</accession>
<name>A0A2M7G545_9BACT</name>
<sequence>MRLENASLYLDRASSADNTGLLALVAEAPVVTPAFSYILDRAPDYFAFSRFQGEKTQIQVAHSSEKEVLGTISVVHDRVWLRGQPQPVAYTADLRVSQRARGLGLGDRLMQNAMALARGASDQPVFTVVMKDNPVGLKMNANLARDGIAEMRKVAEIRLYFFLALPCLKAPGAYQSHPAQVSDLREMHALWVRVKRGQNLARAWSYDDWLAWIQAVPELEISDYLLARNQAGELCGFFAVWNQQALRRIRLTQSGFALRSLRTVWNTFHGVWGLPLLPGAGQILPVCQVLNLCVAPEHRRALSVLLSSALAGLRKQDALLLGMALDLQDPLNHELKHFIASTSDLYLLSNADFGAARPGLFHLEIGWG</sequence>
<dbReference type="InterPro" id="IPR000182">
    <property type="entry name" value="GNAT_dom"/>
</dbReference>
<evidence type="ECO:0000313" key="3">
    <source>
        <dbReference type="Proteomes" id="UP000231019"/>
    </source>
</evidence>
<gene>
    <name evidence="2" type="ORF">COW36_10440</name>
</gene>
<dbReference type="AlphaFoldDB" id="A0A2M7G545"/>
<dbReference type="SUPFAM" id="SSF55729">
    <property type="entry name" value="Acyl-CoA N-acyltransferases (Nat)"/>
    <property type="match status" value="2"/>
</dbReference>
<protein>
    <recommendedName>
        <fullName evidence="1">N-acetyltransferase domain-containing protein</fullName>
    </recommendedName>
</protein>
<dbReference type="Gene3D" id="3.40.630.30">
    <property type="match status" value="1"/>
</dbReference>